<gene>
    <name evidence="2" type="ORF">Cgig2_011323</name>
</gene>
<dbReference type="CDD" id="cd00303">
    <property type="entry name" value="retropepsin_like"/>
    <property type="match status" value="1"/>
</dbReference>
<reference evidence="2" key="1">
    <citation type="submission" date="2022-04" db="EMBL/GenBank/DDBJ databases">
        <title>Carnegiea gigantea Genome sequencing and assembly v2.</title>
        <authorList>
            <person name="Copetti D."/>
            <person name="Sanderson M.J."/>
            <person name="Burquez A."/>
            <person name="Wojciechowski M.F."/>
        </authorList>
    </citation>
    <scope>NUCLEOTIDE SEQUENCE</scope>
    <source>
        <strain evidence="2">SGP5-SGP5p</strain>
        <tissue evidence="2">Aerial part</tissue>
    </source>
</reference>
<comment type="caution">
    <text evidence="2">The sequence shown here is derived from an EMBL/GenBank/DDBJ whole genome shotgun (WGS) entry which is preliminary data.</text>
</comment>
<dbReference type="InterPro" id="IPR021109">
    <property type="entry name" value="Peptidase_aspartic_dom_sf"/>
</dbReference>
<organism evidence="2 3">
    <name type="scientific">Carnegiea gigantea</name>
    <dbReference type="NCBI Taxonomy" id="171969"/>
    <lineage>
        <taxon>Eukaryota</taxon>
        <taxon>Viridiplantae</taxon>
        <taxon>Streptophyta</taxon>
        <taxon>Embryophyta</taxon>
        <taxon>Tracheophyta</taxon>
        <taxon>Spermatophyta</taxon>
        <taxon>Magnoliopsida</taxon>
        <taxon>eudicotyledons</taxon>
        <taxon>Gunneridae</taxon>
        <taxon>Pentapetalae</taxon>
        <taxon>Caryophyllales</taxon>
        <taxon>Cactineae</taxon>
        <taxon>Cactaceae</taxon>
        <taxon>Cactoideae</taxon>
        <taxon>Echinocereeae</taxon>
        <taxon>Carnegiea</taxon>
    </lineage>
</organism>
<evidence type="ECO:0000256" key="1">
    <source>
        <dbReference type="SAM" id="MobiDB-lite"/>
    </source>
</evidence>
<dbReference type="Gene3D" id="2.40.70.10">
    <property type="entry name" value="Acid Proteases"/>
    <property type="match status" value="1"/>
</dbReference>
<evidence type="ECO:0000313" key="3">
    <source>
        <dbReference type="Proteomes" id="UP001153076"/>
    </source>
</evidence>
<keyword evidence="3" id="KW-1185">Reference proteome</keyword>
<dbReference type="EMBL" id="JAKOGI010000146">
    <property type="protein sequence ID" value="KAJ8442133.1"/>
    <property type="molecule type" value="Genomic_DNA"/>
</dbReference>
<feature type="region of interest" description="Disordered" evidence="1">
    <location>
        <begin position="1"/>
        <end position="23"/>
    </location>
</feature>
<dbReference type="AlphaFoldDB" id="A0A9Q1KF11"/>
<feature type="region of interest" description="Disordered" evidence="1">
    <location>
        <begin position="229"/>
        <end position="248"/>
    </location>
</feature>
<evidence type="ECO:0000313" key="2">
    <source>
        <dbReference type="EMBL" id="KAJ8442133.1"/>
    </source>
</evidence>
<dbReference type="Proteomes" id="UP001153076">
    <property type="component" value="Unassembled WGS sequence"/>
</dbReference>
<accession>A0A9Q1KF11</accession>
<evidence type="ECO:0008006" key="4">
    <source>
        <dbReference type="Google" id="ProtNLM"/>
    </source>
</evidence>
<dbReference type="PANTHER" id="PTHR33240:SF17">
    <property type="entry name" value="EUKARYOTIC PEPTIDE CHAIN RELEASE FACTOR GTP-BINDING SUBUNIT-LIKE"/>
    <property type="match status" value="1"/>
</dbReference>
<name>A0A9Q1KF11_9CARY</name>
<dbReference type="SUPFAM" id="SSF50630">
    <property type="entry name" value="Acid proteases"/>
    <property type="match status" value="1"/>
</dbReference>
<protein>
    <recommendedName>
        <fullName evidence="4">Reverse transcriptase domain-containing protein</fullName>
    </recommendedName>
</protein>
<sequence>MEVRGHPMLRRPPPMTTPPKQQNARKYYEFHKQSRHTTTECRELKKALHELADKGQIDRFFKRGPWFLQQEQEPTKPQLRDGERSTEVVATITGAYAEGLTRSAWKAQLKRPYITVPTMVIVEGKPRNLPLHKMKIASAIVWRILIDMGSSVNIITWDCLKKLTHPGHDIIPLVHPILGFGRQEVNPTGMIRLLVCFGDKLKSKNLKVYFLVIDVPTAYNMILGRPTLHKKRKKKRRGRKKKEQGKRGGLHIRLSTILMTLILRSLGLSIQGVSGLIPCTLTLTGRRNKFHLLKVSAFVAGPLALIYVIEHRWHRVTSPLSLRHSAATLTPPPSERFGHCHLLLGDLGESKVPEAAKFQDLTKPWTSENLAAGFVLMNLWLAAVRLGENRQRHNLRGHQFILVQNLFTNRVKRKSETLVESRVINNYTFGGWLIYCGIHLGDCEGVPGRQEERPWGQKSDYLDRPEGLSGLRPLQTLVPPPQSQELVLQANDLFY</sequence>
<proteinExistence type="predicted"/>
<dbReference type="PANTHER" id="PTHR33240">
    <property type="entry name" value="OS08G0508500 PROTEIN"/>
    <property type="match status" value="1"/>
</dbReference>